<dbReference type="InterPro" id="IPR045864">
    <property type="entry name" value="aa-tRNA-synth_II/BPL/LPL"/>
</dbReference>
<dbReference type="PRINTS" id="PR01047">
    <property type="entry name" value="TRNASYNTHTHR"/>
</dbReference>
<dbReference type="GeneID" id="105851228"/>
<comment type="similarity">
    <text evidence="1">Belongs to the class-II aminoacyl-tRNA synthetase family.</text>
</comment>
<feature type="domain" description="Aminoacyl-tRNA synthetase class II (G/ P/ S/T)" evidence="4">
    <location>
        <begin position="11"/>
        <end position="83"/>
    </location>
</feature>
<dbReference type="Proteomes" id="UP000087171">
    <property type="component" value="Unplaced"/>
</dbReference>
<evidence type="ECO:0000256" key="1">
    <source>
        <dbReference type="ARBA" id="ARBA00008226"/>
    </source>
</evidence>
<dbReference type="SUPFAM" id="SSF55681">
    <property type="entry name" value="Class II aaRS and biotin synthetases"/>
    <property type="match status" value="1"/>
</dbReference>
<reference evidence="6" key="1">
    <citation type="submission" date="2025-08" db="UniProtKB">
        <authorList>
            <consortium name="RefSeq"/>
        </authorList>
    </citation>
    <scope>IDENTIFICATION</scope>
    <source>
        <tissue evidence="6">Etiolated seedlings</tissue>
    </source>
</reference>
<dbReference type="AlphaFoldDB" id="A0A1S3DWS0"/>
<evidence type="ECO:0000256" key="2">
    <source>
        <dbReference type="ARBA" id="ARBA00022917"/>
    </source>
</evidence>
<dbReference type="Pfam" id="PF00587">
    <property type="entry name" value="tRNA-synt_2b"/>
    <property type="match status" value="1"/>
</dbReference>
<dbReference type="GO" id="GO:0005524">
    <property type="term" value="F:ATP binding"/>
    <property type="evidence" value="ECO:0007669"/>
    <property type="project" value="InterPro"/>
</dbReference>
<dbReference type="STRING" id="3827.A0A1S3DWS0"/>
<evidence type="ECO:0000313" key="5">
    <source>
        <dbReference type="Proteomes" id="UP000087171"/>
    </source>
</evidence>
<dbReference type="PANTHER" id="PTHR11451:SF46">
    <property type="entry name" value="THREONINE--TRNA LIGASE"/>
    <property type="match status" value="1"/>
</dbReference>
<name>A0A1S3DWS0_CICAR</name>
<dbReference type="KEGG" id="cam:105851228"/>
<dbReference type="PANTHER" id="PTHR11451">
    <property type="entry name" value="THREONINE-TRNA LIGASE"/>
    <property type="match status" value="1"/>
</dbReference>
<dbReference type="GO" id="GO:0005739">
    <property type="term" value="C:mitochondrion"/>
    <property type="evidence" value="ECO:0007669"/>
    <property type="project" value="TreeGrafter"/>
</dbReference>
<dbReference type="GO" id="GO:0006435">
    <property type="term" value="P:threonyl-tRNA aminoacylation"/>
    <property type="evidence" value="ECO:0007669"/>
    <property type="project" value="InterPro"/>
</dbReference>
<evidence type="ECO:0000313" key="6">
    <source>
        <dbReference type="RefSeq" id="XP_012567295.1"/>
    </source>
</evidence>
<dbReference type="GO" id="GO:0009507">
    <property type="term" value="C:chloroplast"/>
    <property type="evidence" value="ECO:0007669"/>
    <property type="project" value="TreeGrafter"/>
</dbReference>
<accession>A0A1S3DWS0</accession>
<evidence type="ECO:0000256" key="3">
    <source>
        <dbReference type="ARBA" id="ARBA00031900"/>
    </source>
</evidence>
<keyword evidence="2" id="KW-0648">Protein biosynthesis</keyword>
<dbReference type="InterPro" id="IPR002314">
    <property type="entry name" value="aa-tRNA-synt_IIb"/>
</dbReference>
<dbReference type="InterPro" id="IPR002320">
    <property type="entry name" value="Thr-tRNA-ligase_IIa"/>
</dbReference>
<protein>
    <recommendedName>
        <fullName evidence="3">Threonyl-tRNA synthetase</fullName>
    </recommendedName>
</protein>
<dbReference type="Gene3D" id="3.30.930.10">
    <property type="entry name" value="Bira Bifunctional Protein, Domain 2"/>
    <property type="match status" value="1"/>
</dbReference>
<keyword evidence="5" id="KW-1185">Reference proteome</keyword>
<proteinExistence type="inferred from homology"/>
<gene>
    <name evidence="6" type="primary">LOC105851228</name>
</gene>
<sequence>MMFFYKLNEGDGAFYGPKIGISVSNALSRKFQCGTLQLDFQLLDSFKLEFSTEDEAKIERPVMIHISILGSVESMFAILLEHYKGPSGSFLVKQFCALCPRNHKLMLCR</sequence>
<dbReference type="RefSeq" id="XP_073224578.1">
    <property type="nucleotide sequence ID" value="XM_073368477.1"/>
</dbReference>
<dbReference type="RefSeq" id="XP_012567295.1">
    <property type="nucleotide sequence ID" value="XM_012711841.2"/>
</dbReference>
<dbReference type="OrthoDB" id="1433761at2759"/>
<organism evidence="5 6">
    <name type="scientific">Cicer arietinum</name>
    <name type="common">Chickpea</name>
    <name type="synonym">Garbanzo</name>
    <dbReference type="NCBI Taxonomy" id="3827"/>
    <lineage>
        <taxon>Eukaryota</taxon>
        <taxon>Viridiplantae</taxon>
        <taxon>Streptophyta</taxon>
        <taxon>Embryophyta</taxon>
        <taxon>Tracheophyta</taxon>
        <taxon>Spermatophyta</taxon>
        <taxon>Magnoliopsida</taxon>
        <taxon>eudicotyledons</taxon>
        <taxon>Gunneridae</taxon>
        <taxon>Pentapetalae</taxon>
        <taxon>rosids</taxon>
        <taxon>fabids</taxon>
        <taxon>Fabales</taxon>
        <taxon>Fabaceae</taxon>
        <taxon>Papilionoideae</taxon>
        <taxon>50 kb inversion clade</taxon>
        <taxon>NPAAA clade</taxon>
        <taxon>Hologalegina</taxon>
        <taxon>IRL clade</taxon>
        <taxon>Cicereae</taxon>
        <taxon>Cicer</taxon>
    </lineage>
</organism>
<dbReference type="GO" id="GO:0004829">
    <property type="term" value="F:threonine-tRNA ligase activity"/>
    <property type="evidence" value="ECO:0007669"/>
    <property type="project" value="InterPro"/>
</dbReference>
<evidence type="ECO:0000259" key="4">
    <source>
        <dbReference type="Pfam" id="PF00587"/>
    </source>
</evidence>